<dbReference type="KEGG" id="cbx:Cenrod_0703"/>
<feature type="transmembrane region" description="Helical" evidence="3">
    <location>
        <begin position="230"/>
        <end position="248"/>
    </location>
</feature>
<evidence type="ECO:0000256" key="1">
    <source>
        <dbReference type="SAM" id="Coils"/>
    </source>
</evidence>
<evidence type="ECO:0000256" key="3">
    <source>
        <dbReference type="SAM" id="Phobius"/>
    </source>
</evidence>
<dbReference type="Pfam" id="PF04087">
    <property type="entry name" value="DUF389"/>
    <property type="match status" value="1"/>
</dbReference>
<evidence type="ECO:0008006" key="6">
    <source>
        <dbReference type="Google" id="ProtNLM"/>
    </source>
</evidence>
<feature type="transmembrane region" description="Helical" evidence="3">
    <location>
        <begin position="95"/>
        <end position="113"/>
    </location>
</feature>
<feature type="transmembrane region" description="Helical" evidence="3">
    <location>
        <begin position="158"/>
        <end position="179"/>
    </location>
</feature>
<dbReference type="AlphaFoldDB" id="U5N684"/>
<sequence>MHFYWLSESFRARFSLMTDKASNAEIERRIRDGVELRGATPWILMFAILVASIGLNVNSTAVIIGAMLISPLMGPIMGVGHGVAVYDFALVRRSFWNLAIATLISLTVSSLYFLVTPLSDAQSELLARTSPTLWDVLIALFGGLAGIVGATREERSHVVPGVAIATALMPPLCTAGYGLATGQWAYFGGAFYLYAINCVFIGVATILGIRALRFPYHNFVEKGMERRVRLVLLVVAAATSLPAAYLGANLVRDQLYKGRALEFVRREFVFPNVYVASAKVDVHARRVEVSLIGDPVDRARLDEVEARMQRDGMEGTQLAVHQASENDKLDVTALRTSLLGDLYRDSREALRQKDAELEQLRKELAQRDGMRNMADDLAQEIRAQVPSAGVVVVAEGLRKDRDSTKPALVVHIASSAPVDDESRTRLRAWLQVRTKADPVLLQVEEPPPPPPQRGQKKR</sequence>
<dbReference type="Proteomes" id="UP000017184">
    <property type="component" value="Chromosome"/>
</dbReference>
<organism evidence="4 5">
    <name type="scientific">Candidatus Symbiobacter mobilis CR</name>
    <dbReference type="NCBI Taxonomy" id="946483"/>
    <lineage>
        <taxon>Bacteria</taxon>
        <taxon>Pseudomonadati</taxon>
        <taxon>Pseudomonadota</taxon>
        <taxon>Betaproteobacteria</taxon>
        <taxon>Burkholderiales</taxon>
        <taxon>Comamonadaceae</taxon>
    </lineage>
</organism>
<keyword evidence="1" id="KW-0175">Coiled coil</keyword>
<keyword evidence="3" id="KW-0812">Transmembrane</keyword>
<evidence type="ECO:0000313" key="4">
    <source>
        <dbReference type="EMBL" id="AGX86810.1"/>
    </source>
</evidence>
<feature type="region of interest" description="Disordered" evidence="2">
    <location>
        <begin position="437"/>
        <end position="458"/>
    </location>
</feature>
<dbReference type="InterPro" id="IPR005240">
    <property type="entry name" value="DUF389"/>
</dbReference>
<dbReference type="RefSeq" id="WP_022771631.1">
    <property type="nucleotide sequence ID" value="NC_022576.1"/>
</dbReference>
<keyword evidence="3" id="KW-1133">Transmembrane helix</keyword>
<accession>U5N684</accession>
<feature type="transmembrane region" description="Helical" evidence="3">
    <location>
        <begin position="191"/>
        <end position="209"/>
    </location>
</feature>
<evidence type="ECO:0000313" key="5">
    <source>
        <dbReference type="Proteomes" id="UP000017184"/>
    </source>
</evidence>
<dbReference type="HOGENOM" id="CLU_032897_0_0_4"/>
<feature type="transmembrane region" description="Helical" evidence="3">
    <location>
        <begin position="61"/>
        <end position="83"/>
    </location>
</feature>
<dbReference type="PATRIC" id="fig|946483.4.peg.703"/>
<feature type="transmembrane region" description="Helical" evidence="3">
    <location>
        <begin position="133"/>
        <end position="151"/>
    </location>
</feature>
<dbReference type="STRING" id="946483.Cenrod_0703"/>
<name>U5N684_9BURK</name>
<gene>
    <name evidence="4" type="ORF">Cenrod_0703</name>
</gene>
<proteinExistence type="predicted"/>
<evidence type="ECO:0000256" key="2">
    <source>
        <dbReference type="SAM" id="MobiDB-lite"/>
    </source>
</evidence>
<dbReference type="eggNOG" id="COG1808">
    <property type="taxonomic scope" value="Bacteria"/>
</dbReference>
<dbReference type="EMBL" id="CP004885">
    <property type="protein sequence ID" value="AGX86810.1"/>
    <property type="molecule type" value="Genomic_DNA"/>
</dbReference>
<protein>
    <recommendedName>
        <fullName evidence="6">TIGR00341 family protein</fullName>
    </recommendedName>
</protein>
<feature type="transmembrane region" description="Helical" evidence="3">
    <location>
        <begin position="38"/>
        <end position="55"/>
    </location>
</feature>
<dbReference type="OrthoDB" id="9790659at2"/>
<reference evidence="4 5" key="1">
    <citation type="journal article" date="2013" name="Genome Biol.">
        <title>Genomic analysis reveals key aspects of prokaryotic symbiosis in the phototrophic consortium "Chlorochromatium aggregatum".</title>
        <authorList>
            <person name="Liu Z."/>
            <person name="Muller J."/>
            <person name="Li T."/>
            <person name="Alvey R.M."/>
            <person name="Vogl K."/>
            <person name="Frigaard N.U."/>
            <person name="Rockwell N.C."/>
            <person name="Boyd E.S."/>
            <person name="Tomsho L.P."/>
            <person name="Schuster S.C."/>
            <person name="Henke P."/>
            <person name="Rohde M."/>
            <person name="Overmann J."/>
            <person name="Bryant D.A."/>
        </authorList>
    </citation>
    <scope>NUCLEOTIDE SEQUENCE [LARGE SCALE GENOMIC DNA]</scope>
    <source>
        <strain evidence="4">CR</strain>
    </source>
</reference>
<dbReference type="PANTHER" id="PTHR20992:SF9">
    <property type="entry name" value="AT15442P-RELATED"/>
    <property type="match status" value="1"/>
</dbReference>
<keyword evidence="3" id="KW-0472">Membrane</keyword>
<keyword evidence="5" id="KW-1185">Reference proteome</keyword>
<dbReference type="PANTHER" id="PTHR20992">
    <property type="entry name" value="AT15442P-RELATED"/>
    <property type="match status" value="1"/>
</dbReference>
<feature type="coiled-coil region" evidence="1">
    <location>
        <begin position="343"/>
        <end position="370"/>
    </location>
</feature>